<dbReference type="AlphaFoldDB" id="A0A9X3MPI4"/>
<protein>
    <submittedName>
        <fullName evidence="1">Uncharacterized protein</fullName>
    </submittedName>
</protein>
<gene>
    <name evidence="1" type="ORF">OM076_09225</name>
</gene>
<dbReference type="Proteomes" id="UP001149140">
    <property type="component" value="Unassembled WGS sequence"/>
</dbReference>
<keyword evidence="2" id="KW-1185">Reference proteome</keyword>
<evidence type="ECO:0000313" key="2">
    <source>
        <dbReference type="Proteomes" id="UP001149140"/>
    </source>
</evidence>
<sequence>MSAHHAPTAPLQAIFDAAKQFGLTDDEVWQAVNECFRDAEFESAVGDCLDELVIALARRILVAAGR</sequence>
<name>A0A9X3MPI4_9ACTN</name>
<reference evidence="1" key="1">
    <citation type="submission" date="2022-10" db="EMBL/GenBank/DDBJ databases">
        <title>The WGS of Solirubrobacter ginsenosidimutans DSM 21036.</title>
        <authorList>
            <person name="Jiang Z."/>
        </authorList>
    </citation>
    <scope>NUCLEOTIDE SEQUENCE</scope>
    <source>
        <strain evidence="1">DSM 21036</strain>
    </source>
</reference>
<dbReference type="EMBL" id="JAPDOD010000005">
    <property type="protein sequence ID" value="MDA0160446.1"/>
    <property type="molecule type" value="Genomic_DNA"/>
</dbReference>
<organism evidence="1 2">
    <name type="scientific">Solirubrobacter ginsenosidimutans</name>
    <dbReference type="NCBI Taxonomy" id="490573"/>
    <lineage>
        <taxon>Bacteria</taxon>
        <taxon>Bacillati</taxon>
        <taxon>Actinomycetota</taxon>
        <taxon>Thermoleophilia</taxon>
        <taxon>Solirubrobacterales</taxon>
        <taxon>Solirubrobacteraceae</taxon>
        <taxon>Solirubrobacter</taxon>
    </lineage>
</organism>
<dbReference type="RefSeq" id="WP_270039281.1">
    <property type="nucleotide sequence ID" value="NZ_JAPDOD010000005.1"/>
</dbReference>
<accession>A0A9X3MPI4</accession>
<evidence type="ECO:0000313" key="1">
    <source>
        <dbReference type="EMBL" id="MDA0160446.1"/>
    </source>
</evidence>
<comment type="caution">
    <text evidence="1">The sequence shown here is derived from an EMBL/GenBank/DDBJ whole genome shotgun (WGS) entry which is preliminary data.</text>
</comment>
<proteinExistence type="predicted"/>